<dbReference type="EMBL" id="FQWF01000003">
    <property type="protein sequence ID" value="SHG20056.1"/>
    <property type="molecule type" value="Genomic_DNA"/>
</dbReference>
<dbReference type="Proteomes" id="UP000184020">
    <property type="component" value="Unassembled WGS sequence"/>
</dbReference>
<gene>
    <name evidence="1" type="ORF">SAMN05444372_103149</name>
</gene>
<dbReference type="AlphaFoldDB" id="A0A1M5HVR8"/>
<protein>
    <submittedName>
        <fullName evidence="1">Uncharacterized protein</fullName>
    </submittedName>
</protein>
<accession>A0A1M5HVR8</accession>
<reference evidence="2" key="1">
    <citation type="submission" date="2016-11" db="EMBL/GenBank/DDBJ databases">
        <authorList>
            <person name="Varghese N."/>
            <person name="Submissions S."/>
        </authorList>
    </citation>
    <scope>NUCLEOTIDE SEQUENCE [LARGE SCALE GENOMIC DNA]</scope>
    <source>
        <strain evidence="2">DSM 17659</strain>
    </source>
</reference>
<name>A0A1M5HVR8_9FLAO</name>
<proteinExistence type="predicted"/>
<keyword evidence="2" id="KW-1185">Reference proteome</keyword>
<organism evidence="1 2">
    <name type="scientific">Flavobacterium micromati</name>
    <dbReference type="NCBI Taxonomy" id="229205"/>
    <lineage>
        <taxon>Bacteria</taxon>
        <taxon>Pseudomonadati</taxon>
        <taxon>Bacteroidota</taxon>
        <taxon>Flavobacteriia</taxon>
        <taxon>Flavobacteriales</taxon>
        <taxon>Flavobacteriaceae</taxon>
        <taxon>Flavobacterium</taxon>
    </lineage>
</organism>
<evidence type="ECO:0000313" key="2">
    <source>
        <dbReference type="Proteomes" id="UP000184020"/>
    </source>
</evidence>
<dbReference type="STRING" id="229205.SAMN05444372_103149"/>
<sequence length="35" mass="4002">MSKEILSGKTTTECIVLIDAFFGKLFFRNQTEVFS</sequence>
<evidence type="ECO:0000313" key="1">
    <source>
        <dbReference type="EMBL" id="SHG20056.1"/>
    </source>
</evidence>